<evidence type="ECO:0000313" key="14">
    <source>
        <dbReference type="EMBL" id="PPB84083.1"/>
    </source>
</evidence>
<keyword evidence="8 11" id="KW-0648">Protein biosynthesis</keyword>
<feature type="binding site" evidence="12">
    <location>
        <position position="134"/>
    </location>
    <ligand>
        <name>L-histidine</name>
        <dbReference type="ChEBI" id="CHEBI:57595"/>
    </ligand>
</feature>
<keyword evidence="7 11" id="KW-0067">ATP-binding</keyword>
<reference evidence="14 15" key="1">
    <citation type="submission" date="2018-01" db="EMBL/GenBank/DDBJ databases">
        <title>Genomic Encyclopedia of Type Strains, Phase III (KMG-III): the genomes of soil and plant-associated and newly described type strains.</title>
        <authorList>
            <person name="Whitman W."/>
        </authorList>
    </citation>
    <scope>NUCLEOTIDE SEQUENCE [LARGE SCALE GENOMIC DNA]</scope>
    <source>
        <strain evidence="14 15">HKI456</strain>
    </source>
</reference>
<keyword evidence="4 11" id="KW-0963">Cytoplasm</keyword>
<dbReference type="SUPFAM" id="SSF52954">
    <property type="entry name" value="Class II aaRS ABD-related"/>
    <property type="match status" value="1"/>
</dbReference>
<dbReference type="Gene3D" id="3.30.930.10">
    <property type="entry name" value="Bira Bifunctional Protein, Domain 2"/>
    <property type="match status" value="1"/>
</dbReference>
<comment type="caution">
    <text evidence="14">The sequence shown here is derived from an EMBL/GenBank/DDBJ whole genome shotgun (WGS) entry which is preliminary data.</text>
</comment>
<evidence type="ECO:0000256" key="11">
    <source>
        <dbReference type="HAMAP-Rule" id="MF_00127"/>
    </source>
</evidence>
<sequence>MTEQKRKLEKLTGVKGMNDILPRDAGLWEFFESTVKSMLRAYGYQNIRTPIVEHTSLFTRGIGEVTDIVEKEMYSFVDSLNGEQLTMRPENTAAVVRAAIEHNLLYDGPKRLWYIGPMFRHERPQRGRYRQFHQVGVEALGFAGPDADAEIILMCQRLWDDLGLTGIRLELNSLGQAQERAAHRNELIAYLERHVELLDDDAKRRLYTNPLRVLDTKNPAMQDIAANAPKLIDFLGDASLAHFEGVQRLLSANNIPFTINPRLVRGLDYYNLTVFEWVTDKLGAQGTVAGGGRYDPLIEQLGGKPAPACGWALGVERILELLREDQLVPPDEGCDVYVVHQGDAARARAFVIAERLRDTGLDVILHCSADGAPASFKSQMKRADASGAAYAVILGDDEVQRDEVSIKALRGDPTSADGAQQRVPAERLTEFLIDAMVAPADEGDE</sequence>
<feature type="domain" description="Aminoacyl-transfer RNA synthetases class-II family profile" evidence="13">
    <location>
        <begin position="1"/>
        <end position="330"/>
    </location>
</feature>
<dbReference type="InterPro" id="IPR045864">
    <property type="entry name" value="aa-tRNA-synth_II/BPL/LPL"/>
</dbReference>
<feature type="binding site" evidence="12">
    <location>
        <position position="265"/>
    </location>
    <ligand>
        <name>L-histidine</name>
        <dbReference type="ChEBI" id="CHEBI:57595"/>
    </ligand>
</feature>
<dbReference type="Proteomes" id="UP000243096">
    <property type="component" value="Unassembled WGS sequence"/>
</dbReference>
<comment type="subunit">
    <text evidence="3 11">Homodimer.</text>
</comment>
<proteinExistence type="inferred from homology"/>
<dbReference type="InterPro" id="IPR036621">
    <property type="entry name" value="Anticodon-bd_dom_sf"/>
</dbReference>
<evidence type="ECO:0000256" key="8">
    <source>
        <dbReference type="ARBA" id="ARBA00022917"/>
    </source>
</evidence>
<dbReference type="PANTHER" id="PTHR43707:SF1">
    <property type="entry name" value="HISTIDINE--TRNA LIGASE, MITOCHONDRIAL-RELATED"/>
    <property type="match status" value="1"/>
</dbReference>
<dbReference type="PANTHER" id="PTHR43707">
    <property type="entry name" value="HISTIDYL-TRNA SYNTHETASE"/>
    <property type="match status" value="1"/>
</dbReference>
<evidence type="ECO:0000256" key="1">
    <source>
        <dbReference type="ARBA" id="ARBA00004496"/>
    </source>
</evidence>
<evidence type="ECO:0000256" key="2">
    <source>
        <dbReference type="ARBA" id="ARBA00008226"/>
    </source>
</evidence>
<comment type="catalytic activity">
    <reaction evidence="10 11">
        <text>tRNA(His) + L-histidine + ATP = L-histidyl-tRNA(His) + AMP + diphosphate + H(+)</text>
        <dbReference type="Rhea" id="RHEA:17313"/>
        <dbReference type="Rhea" id="RHEA-COMP:9665"/>
        <dbReference type="Rhea" id="RHEA-COMP:9689"/>
        <dbReference type="ChEBI" id="CHEBI:15378"/>
        <dbReference type="ChEBI" id="CHEBI:30616"/>
        <dbReference type="ChEBI" id="CHEBI:33019"/>
        <dbReference type="ChEBI" id="CHEBI:57595"/>
        <dbReference type="ChEBI" id="CHEBI:78442"/>
        <dbReference type="ChEBI" id="CHEBI:78527"/>
        <dbReference type="ChEBI" id="CHEBI:456215"/>
        <dbReference type="EC" id="6.1.1.21"/>
    </reaction>
</comment>
<dbReference type="Gene3D" id="3.40.50.800">
    <property type="entry name" value="Anticodon-binding domain"/>
    <property type="match status" value="1"/>
</dbReference>
<dbReference type="InterPro" id="IPR004154">
    <property type="entry name" value="Anticodon-bd"/>
</dbReference>
<feature type="binding site" evidence="12">
    <location>
        <begin position="269"/>
        <end position="270"/>
    </location>
    <ligand>
        <name>L-histidine</name>
        <dbReference type="ChEBI" id="CHEBI:57595"/>
    </ligand>
</feature>
<comment type="subcellular location">
    <subcellularLocation>
        <location evidence="1 11">Cytoplasm</location>
    </subcellularLocation>
</comment>
<dbReference type="NCBIfam" id="TIGR00442">
    <property type="entry name" value="hisS"/>
    <property type="match status" value="1"/>
</dbReference>
<evidence type="ECO:0000256" key="10">
    <source>
        <dbReference type="ARBA" id="ARBA00047639"/>
    </source>
</evidence>
<dbReference type="EMBL" id="PRDW01000004">
    <property type="protein sequence ID" value="PPB84083.1"/>
    <property type="molecule type" value="Genomic_DNA"/>
</dbReference>
<keyword evidence="15" id="KW-1185">Reference proteome</keyword>
<dbReference type="CDD" id="cd00773">
    <property type="entry name" value="HisRS-like_core"/>
    <property type="match status" value="1"/>
</dbReference>
<accession>A0A2P5KBI5</accession>
<evidence type="ECO:0000256" key="4">
    <source>
        <dbReference type="ARBA" id="ARBA00022490"/>
    </source>
</evidence>
<evidence type="ECO:0000313" key="15">
    <source>
        <dbReference type="Proteomes" id="UP000243096"/>
    </source>
</evidence>
<dbReference type="InterPro" id="IPR041715">
    <property type="entry name" value="HisRS-like_core"/>
</dbReference>
<evidence type="ECO:0000256" key="6">
    <source>
        <dbReference type="ARBA" id="ARBA00022741"/>
    </source>
</evidence>
<feature type="binding site" evidence="12">
    <location>
        <position position="120"/>
    </location>
    <ligand>
        <name>L-histidine</name>
        <dbReference type="ChEBI" id="CHEBI:57595"/>
    </ligand>
</feature>
<feature type="binding site" evidence="12">
    <location>
        <begin position="90"/>
        <end position="92"/>
    </location>
    <ligand>
        <name>L-histidine</name>
        <dbReference type="ChEBI" id="CHEBI:57595"/>
    </ligand>
</feature>
<dbReference type="InterPro" id="IPR033656">
    <property type="entry name" value="HisRS_anticodon"/>
</dbReference>
<evidence type="ECO:0000256" key="9">
    <source>
        <dbReference type="ARBA" id="ARBA00023146"/>
    </source>
</evidence>
<dbReference type="OrthoDB" id="9800814at2"/>
<dbReference type="InterPro" id="IPR006195">
    <property type="entry name" value="aa-tRNA-synth_II"/>
</dbReference>
<comment type="similarity">
    <text evidence="2 11">Belongs to the class-II aminoacyl-tRNA synthetase family.</text>
</comment>
<evidence type="ECO:0000256" key="12">
    <source>
        <dbReference type="PIRSR" id="PIRSR001549-1"/>
    </source>
</evidence>
<dbReference type="FunFam" id="3.30.930.10:FF:000005">
    <property type="entry name" value="Histidine--tRNA ligase"/>
    <property type="match status" value="1"/>
</dbReference>
<dbReference type="CDD" id="cd00859">
    <property type="entry name" value="HisRS_anticodon"/>
    <property type="match status" value="1"/>
</dbReference>
<feature type="binding site" evidence="12">
    <location>
        <position position="138"/>
    </location>
    <ligand>
        <name>L-histidine</name>
        <dbReference type="ChEBI" id="CHEBI:57595"/>
    </ligand>
</feature>
<dbReference type="Pfam" id="PF13393">
    <property type="entry name" value="tRNA-synt_His"/>
    <property type="match status" value="1"/>
</dbReference>
<dbReference type="HAMAP" id="MF_00127">
    <property type="entry name" value="His_tRNA_synth"/>
    <property type="match status" value="1"/>
</dbReference>
<dbReference type="Pfam" id="PF03129">
    <property type="entry name" value="HGTP_anticodon"/>
    <property type="match status" value="1"/>
</dbReference>
<evidence type="ECO:0000259" key="13">
    <source>
        <dbReference type="PROSITE" id="PS50862"/>
    </source>
</evidence>
<evidence type="ECO:0000256" key="7">
    <source>
        <dbReference type="ARBA" id="ARBA00022840"/>
    </source>
</evidence>
<dbReference type="GO" id="GO:0005737">
    <property type="term" value="C:cytoplasm"/>
    <property type="evidence" value="ECO:0007669"/>
    <property type="project" value="UniProtKB-SubCell"/>
</dbReference>
<dbReference type="InterPro" id="IPR004516">
    <property type="entry name" value="HisRS/HisZ"/>
</dbReference>
<gene>
    <name evidence="11" type="primary">hisS</name>
    <name evidence="14" type="ORF">B0O95_10433</name>
</gene>
<keyword evidence="9 11" id="KW-0030">Aminoacyl-tRNA synthetase</keyword>
<dbReference type="SUPFAM" id="SSF55681">
    <property type="entry name" value="Class II aaRS and biotin synthetases"/>
    <property type="match status" value="1"/>
</dbReference>
<dbReference type="GO" id="GO:0005524">
    <property type="term" value="F:ATP binding"/>
    <property type="evidence" value="ECO:0007669"/>
    <property type="project" value="UniProtKB-UniRule"/>
</dbReference>
<dbReference type="PROSITE" id="PS50862">
    <property type="entry name" value="AA_TRNA_LIGASE_II"/>
    <property type="match status" value="1"/>
</dbReference>
<evidence type="ECO:0000256" key="3">
    <source>
        <dbReference type="ARBA" id="ARBA00011738"/>
    </source>
</evidence>
<organism evidence="14 15">
    <name type="scientific">Mycetohabitans endofungorum</name>
    <dbReference type="NCBI Taxonomy" id="417203"/>
    <lineage>
        <taxon>Bacteria</taxon>
        <taxon>Pseudomonadati</taxon>
        <taxon>Pseudomonadota</taxon>
        <taxon>Betaproteobacteria</taxon>
        <taxon>Burkholderiales</taxon>
        <taxon>Burkholderiaceae</taxon>
        <taxon>Mycetohabitans</taxon>
    </lineage>
</organism>
<dbReference type="InterPro" id="IPR015807">
    <property type="entry name" value="His-tRNA-ligase"/>
</dbReference>
<name>A0A2P5KBI5_9BURK</name>
<keyword evidence="6 11" id="KW-0547">Nucleotide-binding</keyword>
<dbReference type="AlphaFoldDB" id="A0A2P5KBI5"/>
<dbReference type="RefSeq" id="WP_104076907.1">
    <property type="nucleotide sequence ID" value="NZ_CP062178.1"/>
</dbReference>
<dbReference type="PIRSF" id="PIRSF001549">
    <property type="entry name" value="His-tRNA_synth"/>
    <property type="match status" value="1"/>
</dbReference>
<evidence type="ECO:0000256" key="5">
    <source>
        <dbReference type="ARBA" id="ARBA00022598"/>
    </source>
</evidence>
<keyword evidence="5 11" id="KW-0436">Ligase</keyword>
<dbReference type="GO" id="GO:0004821">
    <property type="term" value="F:histidine-tRNA ligase activity"/>
    <property type="evidence" value="ECO:0007669"/>
    <property type="project" value="UniProtKB-UniRule"/>
</dbReference>
<protein>
    <recommendedName>
        <fullName evidence="11">Histidine--tRNA ligase</fullName>
        <ecNumber evidence="11">6.1.1.21</ecNumber>
    </recommendedName>
    <alternativeName>
        <fullName evidence="11">Histidyl-tRNA synthetase</fullName>
        <shortName evidence="11">HisRS</shortName>
    </alternativeName>
</protein>
<dbReference type="EC" id="6.1.1.21" evidence="11"/>
<dbReference type="GO" id="GO:0006427">
    <property type="term" value="P:histidyl-tRNA aminoacylation"/>
    <property type="evidence" value="ECO:0007669"/>
    <property type="project" value="UniProtKB-UniRule"/>
</dbReference>